<evidence type="ECO:0000256" key="2">
    <source>
        <dbReference type="ARBA" id="ARBA00022723"/>
    </source>
</evidence>
<dbReference type="GO" id="GO:0016846">
    <property type="term" value="F:carbon-sulfur lyase activity"/>
    <property type="evidence" value="ECO:0007669"/>
    <property type="project" value="InterPro"/>
</dbReference>
<dbReference type="InterPro" id="IPR011057">
    <property type="entry name" value="Mss4-like_sf"/>
</dbReference>
<dbReference type="SUPFAM" id="SSF51316">
    <property type="entry name" value="Mss4-like"/>
    <property type="match status" value="1"/>
</dbReference>
<dbReference type="PROSITE" id="PS51891">
    <property type="entry name" value="CENP_V_GFA"/>
    <property type="match status" value="1"/>
</dbReference>
<gene>
    <name evidence="6" type="ORF">AKJ31_04130</name>
</gene>
<sequence>MSNTAPSKVKGHCRCGRVTFEVTTKPLITMACHCTGCQRMSSSAFSLSSLFLSESFTVTSGEPVIGGLHGSIRHFFCGHCMSWLFTRPDGMEEFVNVRSTMLEDANNYKPFAETYTDEKLEWAKTGAVRSFKKFPPMESFHELLEEYAKTQG</sequence>
<proteinExistence type="inferred from homology"/>
<keyword evidence="2" id="KW-0479">Metal-binding</keyword>
<evidence type="ECO:0000256" key="4">
    <source>
        <dbReference type="ARBA" id="ARBA00023239"/>
    </source>
</evidence>
<comment type="caution">
    <text evidence="6">The sequence shown here is derived from an EMBL/GenBank/DDBJ whole genome shotgun (WGS) entry which is preliminary data.</text>
</comment>
<evidence type="ECO:0000256" key="1">
    <source>
        <dbReference type="ARBA" id="ARBA00005495"/>
    </source>
</evidence>
<dbReference type="Proteomes" id="UP000037530">
    <property type="component" value="Unassembled WGS sequence"/>
</dbReference>
<dbReference type="PANTHER" id="PTHR33337">
    <property type="entry name" value="GFA DOMAIN-CONTAINING PROTEIN"/>
    <property type="match status" value="1"/>
</dbReference>
<accession>A0A0M0I5F5</accession>
<comment type="similarity">
    <text evidence="1">Belongs to the Gfa family.</text>
</comment>
<dbReference type="GO" id="GO:0046872">
    <property type="term" value="F:metal ion binding"/>
    <property type="evidence" value="ECO:0007669"/>
    <property type="project" value="UniProtKB-KW"/>
</dbReference>
<reference evidence="7" key="1">
    <citation type="submission" date="2015-08" db="EMBL/GenBank/DDBJ databases">
        <title>Vibrio galatheae sp. nov., a novel member of the Vibrionaceae family isolated from the Solomon Islands.</title>
        <authorList>
            <person name="Giubergia S."/>
            <person name="Machado H."/>
            <person name="Mateiu R.V."/>
            <person name="Gram L."/>
        </authorList>
    </citation>
    <scope>NUCLEOTIDE SEQUENCE [LARGE SCALE GENOMIC DNA]</scope>
    <source>
        <strain evidence="7">DSM 19134</strain>
    </source>
</reference>
<evidence type="ECO:0000259" key="5">
    <source>
        <dbReference type="PROSITE" id="PS51891"/>
    </source>
</evidence>
<keyword evidence="3" id="KW-0862">Zinc</keyword>
<dbReference type="Pfam" id="PF04828">
    <property type="entry name" value="GFA"/>
    <property type="match status" value="1"/>
</dbReference>
<dbReference type="PANTHER" id="PTHR33337:SF40">
    <property type="entry name" value="CENP-V_GFA DOMAIN-CONTAINING PROTEIN-RELATED"/>
    <property type="match status" value="1"/>
</dbReference>
<dbReference type="Gene3D" id="3.90.1590.10">
    <property type="entry name" value="glutathione-dependent formaldehyde- activating enzyme (gfa)"/>
    <property type="match status" value="1"/>
</dbReference>
<keyword evidence="7" id="KW-1185">Reference proteome</keyword>
<dbReference type="AlphaFoldDB" id="A0A0M0I5F5"/>
<feature type="domain" description="CENP-V/GFA" evidence="5">
    <location>
        <begin position="9"/>
        <end position="112"/>
    </location>
</feature>
<evidence type="ECO:0000313" key="7">
    <source>
        <dbReference type="Proteomes" id="UP000037530"/>
    </source>
</evidence>
<keyword evidence="4" id="KW-0456">Lyase</keyword>
<name>A0A0M0I5F5_9VIBR</name>
<protein>
    <submittedName>
        <fullName evidence="6">Aldehyde-activating protein</fullName>
    </submittedName>
</protein>
<dbReference type="InterPro" id="IPR006913">
    <property type="entry name" value="CENP-V/GFA"/>
</dbReference>
<dbReference type="RefSeq" id="WP_053407811.1">
    <property type="nucleotide sequence ID" value="NZ_DAIPHI010000048.1"/>
</dbReference>
<organism evidence="6 7">
    <name type="scientific">Vibrio hepatarius</name>
    <dbReference type="NCBI Taxonomy" id="171383"/>
    <lineage>
        <taxon>Bacteria</taxon>
        <taxon>Pseudomonadati</taxon>
        <taxon>Pseudomonadota</taxon>
        <taxon>Gammaproteobacteria</taxon>
        <taxon>Vibrionales</taxon>
        <taxon>Vibrionaceae</taxon>
        <taxon>Vibrio</taxon>
        <taxon>Vibrio oreintalis group</taxon>
    </lineage>
</organism>
<dbReference type="STRING" id="171383.AKJ31_04130"/>
<dbReference type="EMBL" id="LHPI01000001">
    <property type="protein sequence ID" value="KOO09551.1"/>
    <property type="molecule type" value="Genomic_DNA"/>
</dbReference>
<evidence type="ECO:0000256" key="3">
    <source>
        <dbReference type="ARBA" id="ARBA00022833"/>
    </source>
</evidence>
<dbReference type="OrthoDB" id="9786619at2"/>
<evidence type="ECO:0000313" key="6">
    <source>
        <dbReference type="EMBL" id="KOO09551.1"/>
    </source>
</evidence>
<dbReference type="PATRIC" id="fig|171383.3.peg.854"/>